<accession>A0A0W0YL35</accession>
<dbReference type="InterPro" id="IPR016169">
    <property type="entry name" value="FAD-bd_PCMH_sub2"/>
</dbReference>
<proteinExistence type="predicted"/>
<dbReference type="PATRIC" id="fig|1122169.6.peg.3056"/>
<dbReference type="PANTHER" id="PTHR43762:SF1">
    <property type="entry name" value="D-ARABINONO-1,4-LACTONE OXIDASE"/>
    <property type="match status" value="1"/>
</dbReference>
<evidence type="ECO:0000313" key="4">
    <source>
        <dbReference type="Proteomes" id="UP000054600"/>
    </source>
</evidence>
<evidence type="ECO:0000256" key="1">
    <source>
        <dbReference type="ARBA" id="ARBA00022827"/>
    </source>
</evidence>
<dbReference type="GO" id="GO:0071949">
    <property type="term" value="F:FAD binding"/>
    <property type="evidence" value="ECO:0007669"/>
    <property type="project" value="InterPro"/>
</dbReference>
<dbReference type="EMBL" id="LNYW01000069">
    <property type="protein sequence ID" value="KTD57270.1"/>
    <property type="molecule type" value="Genomic_DNA"/>
</dbReference>
<dbReference type="InterPro" id="IPR036318">
    <property type="entry name" value="FAD-bd_PCMH-like_sf"/>
</dbReference>
<dbReference type="Pfam" id="PF01565">
    <property type="entry name" value="FAD_binding_4"/>
    <property type="match status" value="1"/>
</dbReference>
<feature type="domain" description="FAD-binding PCMH-type" evidence="2">
    <location>
        <begin position="32"/>
        <end position="259"/>
    </location>
</feature>
<dbReference type="InterPro" id="IPR010031">
    <property type="entry name" value="FAD_lactone_oxidase-like"/>
</dbReference>
<evidence type="ECO:0000259" key="2">
    <source>
        <dbReference type="PROSITE" id="PS51387"/>
    </source>
</evidence>
<dbReference type="PANTHER" id="PTHR43762">
    <property type="entry name" value="L-GULONOLACTONE OXIDASE"/>
    <property type="match status" value="1"/>
</dbReference>
<dbReference type="AlphaFoldDB" id="A0A0W0YL35"/>
<dbReference type="GO" id="GO:0016899">
    <property type="term" value="F:oxidoreductase activity, acting on the CH-OH group of donors, oxygen as acceptor"/>
    <property type="evidence" value="ECO:0007669"/>
    <property type="project" value="InterPro"/>
</dbReference>
<keyword evidence="4" id="KW-1185">Reference proteome</keyword>
<dbReference type="Gene3D" id="3.30.465.10">
    <property type="match status" value="1"/>
</dbReference>
<dbReference type="RefSeq" id="WP_018577193.1">
    <property type="nucleotide sequence ID" value="NZ_KB892396.1"/>
</dbReference>
<dbReference type="STRING" id="1122169.Lsha_2652"/>
<protein>
    <submittedName>
        <fullName evidence="3">L-gulono-gamma-lactone oxidase</fullName>
    </submittedName>
</protein>
<name>A0A0W0YL35_9GAMM</name>
<keyword evidence="1" id="KW-0285">Flavoprotein</keyword>
<organism evidence="3 4">
    <name type="scientific">Legionella shakespearei DSM 23087</name>
    <dbReference type="NCBI Taxonomy" id="1122169"/>
    <lineage>
        <taxon>Bacteria</taxon>
        <taxon>Pseudomonadati</taxon>
        <taxon>Pseudomonadota</taxon>
        <taxon>Gammaproteobacteria</taxon>
        <taxon>Legionellales</taxon>
        <taxon>Legionellaceae</taxon>
        <taxon>Legionella</taxon>
    </lineage>
</organism>
<dbReference type="PROSITE" id="PS51387">
    <property type="entry name" value="FAD_PCMH"/>
    <property type="match status" value="1"/>
</dbReference>
<reference evidence="3 4" key="1">
    <citation type="submission" date="2015-11" db="EMBL/GenBank/DDBJ databases">
        <title>Genomic analysis of 38 Legionella species identifies large and diverse effector repertoires.</title>
        <authorList>
            <person name="Burstein D."/>
            <person name="Amaro F."/>
            <person name="Zusman T."/>
            <person name="Lifshitz Z."/>
            <person name="Cohen O."/>
            <person name="Gilbert J.A."/>
            <person name="Pupko T."/>
            <person name="Shuman H.A."/>
            <person name="Segal G."/>
        </authorList>
    </citation>
    <scope>NUCLEOTIDE SEQUENCE [LARGE SCALE GENOMIC DNA]</scope>
    <source>
        <strain evidence="3 4">ATCC 49655</strain>
    </source>
</reference>
<dbReference type="Proteomes" id="UP000054600">
    <property type="component" value="Unassembled WGS sequence"/>
</dbReference>
<comment type="caution">
    <text evidence="3">The sequence shown here is derived from an EMBL/GenBank/DDBJ whole genome shotgun (WGS) entry which is preliminary data.</text>
</comment>
<evidence type="ECO:0000313" key="3">
    <source>
        <dbReference type="EMBL" id="KTD57270.1"/>
    </source>
</evidence>
<dbReference type="OrthoDB" id="5644354at2"/>
<sequence>MTFPAELQARFIKVLSKGKIAYASGWANYMENVSNPAALVVEIKTEEQLQTVIKAIKELNAERTPDDKITVRATAGWSDSKTCGCSLFPWNDAQENQYNEGFSFSQVVGGRTAPGTPGTDVVIRFAKKFHHKKIIGAIDEPVVFNPENPIHQLPSTLVEVSAGVQISEFADYLRKHNLSLPTVSMIAWVTAVGLAGTAGHGTGRDEPAFSGLIESIRVCDMDGEIREINADHPDFEALRGGHSGLLGVVLSIKLRAVKAFNLRETIELYPNTEAMTGKLDDVLKDNQYVSIMGVPSYGCPEIAKLVPKWQVRKWNYSTEKPTKKANAPYDADIRSFAQELQVRVGASVMEFLLDSGLKHLMPAFMLLSAAVVTGTRGTKAKVDFENHITHPQVAFPKDMRDVSYLIPVKDSEAGTQLETILEKMESLLNSGAARGEYPVTYAVYVRYIKGTNGGLSTSFTTAEDEHILAIDVVTHPEAPGIARFEHDFMTYLKENEITPRNHLGKNFPAGVVSYDQFLGAERVNGFKSVLERWYNSNPEAHDGAERLAMSPFNTPYMQQMLTPRPALKAELADEPELNSVEVPHNDHTDMECAEFLNKLHAEVAQLEVNTEEGVAAKNAFLKACMAEMSLRSERVHASM</sequence>
<dbReference type="InterPro" id="IPR006094">
    <property type="entry name" value="Oxid_FAD_bind_N"/>
</dbReference>
<gene>
    <name evidence="3" type="ORF">Lsha_2652</name>
</gene>
<dbReference type="SUPFAM" id="SSF56176">
    <property type="entry name" value="FAD-binding/transporter-associated domain-like"/>
    <property type="match status" value="1"/>
</dbReference>
<dbReference type="InterPro" id="IPR016166">
    <property type="entry name" value="FAD-bd_PCMH"/>
</dbReference>
<dbReference type="eggNOG" id="COG0277">
    <property type="taxonomic scope" value="Bacteria"/>
</dbReference>
<keyword evidence="1" id="KW-0274">FAD</keyword>